<keyword evidence="2" id="KW-1185">Reference proteome</keyword>
<dbReference type="OrthoDB" id="3227112at2759"/>
<evidence type="ECO:0000313" key="2">
    <source>
        <dbReference type="Proteomes" id="UP000054279"/>
    </source>
</evidence>
<accession>A0A0C9V6E5</accession>
<dbReference type="Proteomes" id="UP000054279">
    <property type="component" value="Unassembled WGS sequence"/>
</dbReference>
<reference evidence="1 2" key="1">
    <citation type="submission" date="2014-06" db="EMBL/GenBank/DDBJ databases">
        <title>Evolutionary Origins and Diversification of the Mycorrhizal Mutualists.</title>
        <authorList>
            <consortium name="DOE Joint Genome Institute"/>
            <consortium name="Mycorrhizal Genomics Consortium"/>
            <person name="Kohler A."/>
            <person name="Kuo A."/>
            <person name="Nagy L.G."/>
            <person name="Floudas D."/>
            <person name="Copeland A."/>
            <person name="Barry K.W."/>
            <person name="Cichocki N."/>
            <person name="Veneault-Fourrey C."/>
            <person name="LaButti K."/>
            <person name="Lindquist E.A."/>
            <person name="Lipzen A."/>
            <person name="Lundell T."/>
            <person name="Morin E."/>
            <person name="Murat C."/>
            <person name="Riley R."/>
            <person name="Ohm R."/>
            <person name="Sun H."/>
            <person name="Tunlid A."/>
            <person name="Henrissat B."/>
            <person name="Grigoriev I.V."/>
            <person name="Hibbett D.S."/>
            <person name="Martin F."/>
        </authorList>
    </citation>
    <scope>NUCLEOTIDE SEQUENCE [LARGE SCALE GENOMIC DNA]</scope>
    <source>
        <strain evidence="1 2">SS14</strain>
    </source>
</reference>
<proteinExistence type="predicted"/>
<dbReference type="AlphaFoldDB" id="A0A0C9V6E5"/>
<evidence type="ECO:0000313" key="1">
    <source>
        <dbReference type="EMBL" id="KIJ33050.1"/>
    </source>
</evidence>
<name>A0A0C9V6E5_SPHS4</name>
<gene>
    <name evidence="1" type="ORF">M422DRAFT_52604</name>
</gene>
<protein>
    <submittedName>
        <fullName evidence="1">Uncharacterized protein</fullName>
    </submittedName>
</protein>
<organism evidence="1 2">
    <name type="scientific">Sphaerobolus stellatus (strain SS14)</name>
    <dbReference type="NCBI Taxonomy" id="990650"/>
    <lineage>
        <taxon>Eukaryota</taxon>
        <taxon>Fungi</taxon>
        <taxon>Dikarya</taxon>
        <taxon>Basidiomycota</taxon>
        <taxon>Agaricomycotina</taxon>
        <taxon>Agaricomycetes</taxon>
        <taxon>Phallomycetidae</taxon>
        <taxon>Geastrales</taxon>
        <taxon>Sphaerobolaceae</taxon>
        <taxon>Sphaerobolus</taxon>
    </lineage>
</organism>
<sequence>MFATFPNQPQPAPRRRYRIGGYRISSDAAAQWASKLAGRELDPMRNSPTIRKVLLEKTVPVGANFRQVGEEVGVHWMLITQGEKFDGYKDMDPAQIPQFKPGERDVHALKLLQEADSSSNVLDIKEYEFATVLD</sequence>
<dbReference type="HOGENOM" id="CLU_145551_0_0_1"/>
<dbReference type="EMBL" id="KN837218">
    <property type="protein sequence ID" value="KIJ33050.1"/>
    <property type="molecule type" value="Genomic_DNA"/>
</dbReference>